<dbReference type="InterPro" id="IPR015421">
    <property type="entry name" value="PyrdxlP-dep_Trfase_major"/>
</dbReference>
<keyword evidence="5" id="KW-0032">Aminotransferase</keyword>
<dbReference type="GO" id="GO:0008483">
    <property type="term" value="F:transaminase activity"/>
    <property type="evidence" value="ECO:0007669"/>
    <property type="project" value="UniProtKB-KW"/>
</dbReference>
<keyword evidence="7" id="KW-0663">Pyridoxal phosphate</keyword>
<comment type="caution">
    <text evidence="12">The sequence shown here is derived from an EMBL/GenBank/DDBJ whole genome shotgun (WGS) entry which is preliminary data.</text>
</comment>
<dbReference type="AlphaFoldDB" id="A0A1E4R5R4"/>
<evidence type="ECO:0000256" key="4">
    <source>
        <dbReference type="ARBA" id="ARBA00011738"/>
    </source>
</evidence>
<dbReference type="CDD" id="cd07377">
    <property type="entry name" value="WHTH_GntR"/>
    <property type="match status" value="1"/>
</dbReference>
<dbReference type="PROSITE" id="PS50949">
    <property type="entry name" value="HTH_GNTR"/>
    <property type="match status" value="1"/>
</dbReference>
<dbReference type="CDD" id="cd00609">
    <property type="entry name" value="AAT_like"/>
    <property type="match status" value="1"/>
</dbReference>
<evidence type="ECO:0000313" key="12">
    <source>
        <dbReference type="EMBL" id="ODV55812.1"/>
    </source>
</evidence>
<dbReference type="InterPro" id="IPR000524">
    <property type="entry name" value="Tscrpt_reg_HTH_GntR"/>
</dbReference>
<organism evidence="12 13">
    <name type="scientific">Lysinibacillus fusiformis</name>
    <dbReference type="NCBI Taxonomy" id="28031"/>
    <lineage>
        <taxon>Bacteria</taxon>
        <taxon>Bacillati</taxon>
        <taxon>Bacillota</taxon>
        <taxon>Bacilli</taxon>
        <taxon>Bacillales</taxon>
        <taxon>Bacillaceae</taxon>
        <taxon>Lysinibacillus</taxon>
    </lineage>
</organism>
<accession>A0A1E4R5R4</accession>
<dbReference type="InterPro" id="IPR036390">
    <property type="entry name" value="WH_DNA-bd_sf"/>
</dbReference>
<name>A0A1E4R5R4_9BACI</name>
<dbReference type="FunFam" id="3.40.640.10:FF:000053">
    <property type="entry name" value="Aminotransferase, class I"/>
    <property type="match status" value="1"/>
</dbReference>
<dbReference type="PANTHER" id="PTHR46577">
    <property type="entry name" value="HTH-TYPE TRANSCRIPTIONAL REGULATORY PROTEIN GABR"/>
    <property type="match status" value="1"/>
</dbReference>
<evidence type="ECO:0000256" key="3">
    <source>
        <dbReference type="ARBA" id="ARBA00007441"/>
    </source>
</evidence>
<dbReference type="RefSeq" id="WP_069480856.1">
    <property type="nucleotide sequence ID" value="NZ_KV766182.1"/>
</dbReference>
<dbReference type="InterPro" id="IPR036388">
    <property type="entry name" value="WH-like_DNA-bd_sf"/>
</dbReference>
<dbReference type="SUPFAM" id="SSF53383">
    <property type="entry name" value="PLP-dependent transferases"/>
    <property type="match status" value="1"/>
</dbReference>
<dbReference type="EMBL" id="MECQ01000001">
    <property type="protein sequence ID" value="ODV55812.1"/>
    <property type="molecule type" value="Genomic_DNA"/>
</dbReference>
<evidence type="ECO:0000256" key="7">
    <source>
        <dbReference type="ARBA" id="ARBA00022898"/>
    </source>
</evidence>
<comment type="cofactor">
    <cofactor evidence="1">
        <name>pyridoxal 5'-phosphate</name>
        <dbReference type="ChEBI" id="CHEBI:597326"/>
    </cofactor>
</comment>
<dbReference type="Pfam" id="PF00392">
    <property type="entry name" value="GntR"/>
    <property type="match status" value="1"/>
</dbReference>
<dbReference type="Gene3D" id="3.40.640.10">
    <property type="entry name" value="Type I PLP-dependent aspartate aminotransferase-like (Major domain)"/>
    <property type="match status" value="1"/>
</dbReference>
<dbReference type="InterPro" id="IPR051446">
    <property type="entry name" value="HTH_trans_reg/aminotransferase"/>
</dbReference>
<sequence>MKIKLNRQSDQTLIHQISNIMAEKIRSGFLQEGSQLPSIRSFSKENQVSPVTISKAYALLERNGYIQVMHGKGAFVRKNEQGSMHISQRNYNWQLAIPDYIQRSQSILNKGTEYAMKFSSATIHPGLLPSVYLTNEIVATLLADPQIVTRYGTVQGDEDVRKAIRDYVQQYGDIETTPQEIIVTNGVQQGIDVVARTFIGPGDIVITEAPTYTAAIDVFRNRGAHIIPIPVDEEGMQITILATLCLSKQPKLIYTNPTFQNPTGTVLSKARRRELLDLAQQYGFLIVEDDSWNEIYFDNNPPPPTLKALDESGHVIYLKGFSKSLAPSCRIGAIISNGTVHQRLLSAKSFADSGNPLLTQKALIPFLRSDRMHVHLEKLRIALEVRRDQTIALLNRYAPQGVTWMEPKGGLNIWVSLPCNGNTDELLFKAQQAHITFLPSSACYPGEPQYHHMRISYSYPEPQDLERGIIILCQIMHTYLQENRNIARTNH</sequence>
<evidence type="ECO:0000256" key="6">
    <source>
        <dbReference type="ARBA" id="ARBA00022679"/>
    </source>
</evidence>
<gene>
    <name evidence="12" type="ORF">BG258_07805</name>
</gene>
<dbReference type="SUPFAM" id="SSF46785">
    <property type="entry name" value="Winged helix' DNA-binding domain"/>
    <property type="match status" value="1"/>
</dbReference>
<dbReference type="InterPro" id="IPR015422">
    <property type="entry name" value="PyrdxlP-dep_Trfase_small"/>
</dbReference>
<evidence type="ECO:0000256" key="10">
    <source>
        <dbReference type="ARBA" id="ARBA00023163"/>
    </source>
</evidence>
<keyword evidence="9" id="KW-0238">DNA-binding</keyword>
<evidence type="ECO:0000259" key="11">
    <source>
        <dbReference type="PROSITE" id="PS50949"/>
    </source>
</evidence>
<comment type="similarity">
    <text evidence="2">In the C-terminal section; belongs to the class-I pyridoxal-phosphate-dependent aminotransferase family.</text>
</comment>
<dbReference type="PANTHER" id="PTHR46577:SF1">
    <property type="entry name" value="HTH-TYPE TRANSCRIPTIONAL REGULATORY PROTEIN GABR"/>
    <property type="match status" value="1"/>
</dbReference>
<evidence type="ECO:0000256" key="1">
    <source>
        <dbReference type="ARBA" id="ARBA00001933"/>
    </source>
</evidence>
<keyword evidence="8" id="KW-0805">Transcription regulation</keyword>
<dbReference type="Pfam" id="PF00155">
    <property type="entry name" value="Aminotran_1_2"/>
    <property type="match status" value="1"/>
</dbReference>
<evidence type="ECO:0000256" key="5">
    <source>
        <dbReference type="ARBA" id="ARBA00022576"/>
    </source>
</evidence>
<dbReference type="SMART" id="SM00345">
    <property type="entry name" value="HTH_GNTR"/>
    <property type="match status" value="1"/>
</dbReference>
<dbReference type="Gene3D" id="1.10.10.10">
    <property type="entry name" value="Winged helix-like DNA-binding domain superfamily/Winged helix DNA-binding domain"/>
    <property type="match status" value="1"/>
</dbReference>
<proteinExistence type="inferred from homology"/>
<keyword evidence="10" id="KW-0804">Transcription</keyword>
<dbReference type="GO" id="GO:0030170">
    <property type="term" value="F:pyridoxal phosphate binding"/>
    <property type="evidence" value="ECO:0007669"/>
    <property type="project" value="InterPro"/>
</dbReference>
<keyword evidence="6" id="KW-0808">Transferase</keyword>
<dbReference type="InterPro" id="IPR015424">
    <property type="entry name" value="PyrdxlP-dep_Trfase"/>
</dbReference>
<dbReference type="GO" id="GO:0003677">
    <property type="term" value="F:DNA binding"/>
    <property type="evidence" value="ECO:0007669"/>
    <property type="project" value="UniProtKB-KW"/>
</dbReference>
<evidence type="ECO:0000256" key="9">
    <source>
        <dbReference type="ARBA" id="ARBA00023125"/>
    </source>
</evidence>
<evidence type="ECO:0000313" key="13">
    <source>
        <dbReference type="Proteomes" id="UP000094784"/>
    </source>
</evidence>
<dbReference type="InterPro" id="IPR004839">
    <property type="entry name" value="Aminotransferase_I/II_large"/>
</dbReference>
<protein>
    <submittedName>
        <fullName evidence="12">GntR family transcriptional regulator</fullName>
    </submittedName>
</protein>
<feature type="domain" description="HTH gntR-type" evidence="11">
    <location>
        <begin position="11"/>
        <end position="79"/>
    </location>
</feature>
<dbReference type="GO" id="GO:0003700">
    <property type="term" value="F:DNA-binding transcription factor activity"/>
    <property type="evidence" value="ECO:0007669"/>
    <property type="project" value="InterPro"/>
</dbReference>
<evidence type="ECO:0000256" key="8">
    <source>
        <dbReference type="ARBA" id="ARBA00023015"/>
    </source>
</evidence>
<reference evidence="12 13" key="1">
    <citation type="submission" date="2016-09" db="EMBL/GenBank/DDBJ databases">
        <title>Draft genome sequence of the soil isolate, Lysinibacillus fusiformis M5, a potential hypoxanthine producer.</title>
        <authorList>
            <person name="Gallegos-Monterrosa R."/>
            <person name="Maroti G."/>
            <person name="Balint B."/>
            <person name="Kovacs A.T."/>
        </authorList>
    </citation>
    <scope>NUCLEOTIDE SEQUENCE [LARGE SCALE GENOMIC DNA]</scope>
    <source>
        <strain evidence="12 13">M5</strain>
    </source>
</reference>
<comment type="subunit">
    <text evidence="4">Homodimer.</text>
</comment>
<dbReference type="Proteomes" id="UP000094784">
    <property type="component" value="Unassembled WGS sequence"/>
</dbReference>
<dbReference type="OrthoDB" id="9802328at2"/>
<evidence type="ECO:0000256" key="2">
    <source>
        <dbReference type="ARBA" id="ARBA00005384"/>
    </source>
</evidence>
<comment type="similarity">
    <text evidence="3">Belongs to the class-I pyridoxal-phosphate-dependent aminotransferase family.</text>
</comment>
<dbReference type="Gene3D" id="3.90.1150.10">
    <property type="entry name" value="Aspartate Aminotransferase, domain 1"/>
    <property type="match status" value="1"/>
</dbReference>